<feature type="region of interest" description="Disordered" evidence="1">
    <location>
        <begin position="123"/>
        <end position="171"/>
    </location>
</feature>
<name>A0A8W8IBL1_MAGGI</name>
<dbReference type="AlphaFoldDB" id="A0A8W8IBL1"/>
<sequence>MVSCSSVPYDIDRELEEVFENLNKSLDDLFNVDRLPDYHTPVRQTPNFQRRSVKTPATFYVPQQAAGNVIGSRAQVPTRSNVQSNVSSLETRSQQLSPLTQQRNTQSAPPNIAQLSQGLQNLSAGDRSEGASGSTSSLTNQGSTTSQGTIASSGYGSGPQPAVSEAQQGAGQRNNLGAIREDIHYLIADFHEAGNLGGAQGNFTDYHSQFDENYQIQQYHEEIRNHYAQQSGGHVSSTQHSLQS</sequence>
<evidence type="ECO:0000313" key="2">
    <source>
        <dbReference type="EnsemblMetazoa" id="G13257.9:cds"/>
    </source>
</evidence>
<feature type="compositionally biased region" description="Polar residues" evidence="1">
    <location>
        <begin position="75"/>
        <end position="109"/>
    </location>
</feature>
<accession>A0A8W8IBL1</accession>
<evidence type="ECO:0000256" key="1">
    <source>
        <dbReference type="SAM" id="MobiDB-lite"/>
    </source>
</evidence>
<feature type="region of interest" description="Disordered" evidence="1">
    <location>
        <begin position="72"/>
        <end position="109"/>
    </location>
</feature>
<proteinExistence type="predicted"/>
<evidence type="ECO:0000313" key="3">
    <source>
        <dbReference type="Proteomes" id="UP000005408"/>
    </source>
</evidence>
<organism evidence="2 3">
    <name type="scientific">Magallana gigas</name>
    <name type="common">Pacific oyster</name>
    <name type="synonym">Crassostrea gigas</name>
    <dbReference type="NCBI Taxonomy" id="29159"/>
    <lineage>
        <taxon>Eukaryota</taxon>
        <taxon>Metazoa</taxon>
        <taxon>Spiralia</taxon>
        <taxon>Lophotrochozoa</taxon>
        <taxon>Mollusca</taxon>
        <taxon>Bivalvia</taxon>
        <taxon>Autobranchia</taxon>
        <taxon>Pteriomorphia</taxon>
        <taxon>Ostreida</taxon>
        <taxon>Ostreoidea</taxon>
        <taxon>Ostreidae</taxon>
        <taxon>Magallana</taxon>
    </lineage>
</organism>
<dbReference type="EnsemblMetazoa" id="G13257.9">
    <property type="protein sequence ID" value="G13257.9:cds"/>
    <property type="gene ID" value="G13257"/>
</dbReference>
<protein>
    <submittedName>
        <fullName evidence="2">Uncharacterized protein</fullName>
    </submittedName>
</protein>
<dbReference type="Proteomes" id="UP000005408">
    <property type="component" value="Unassembled WGS sequence"/>
</dbReference>
<reference evidence="2" key="1">
    <citation type="submission" date="2022-08" db="UniProtKB">
        <authorList>
            <consortium name="EnsemblMetazoa"/>
        </authorList>
    </citation>
    <scope>IDENTIFICATION</scope>
    <source>
        <strain evidence="2">05x7-T-G4-1.051#20</strain>
    </source>
</reference>
<keyword evidence="3" id="KW-1185">Reference proteome</keyword>
<feature type="compositionally biased region" description="Polar residues" evidence="1">
    <location>
        <begin position="131"/>
        <end position="154"/>
    </location>
</feature>